<evidence type="ECO:0000313" key="9">
    <source>
        <dbReference type="Proteomes" id="UP000253628"/>
    </source>
</evidence>
<dbReference type="Pfam" id="PF00581">
    <property type="entry name" value="Rhodanese"/>
    <property type="match status" value="1"/>
</dbReference>
<reference evidence="8 9" key="1">
    <citation type="submission" date="2018-06" db="EMBL/GenBank/DDBJ databases">
        <title>Genomic Encyclopedia of Type Strains, Phase IV (KMG-IV): sequencing the most valuable type-strain genomes for metagenomic binning, comparative biology and taxonomic classification.</title>
        <authorList>
            <person name="Goeker M."/>
        </authorList>
    </citation>
    <scope>NUCLEOTIDE SEQUENCE [LARGE SCALE GENOMIC DNA]</scope>
    <source>
        <strain evidence="8 9">DSM 25520</strain>
    </source>
</reference>
<dbReference type="InterPro" id="IPR051311">
    <property type="entry name" value="DedA_domain"/>
</dbReference>
<evidence type="ECO:0000259" key="7">
    <source>
        <dbReference type="PROSITE" id="PS50206"/>
    </source>
</evidence>
<organism evidence="8 9">
    <name type="scientific">Eoetvoesiella caeni</name>
    <dbReference type="NCBI Taxonomy" id="645616"/>
    <lineage>
        <taxon>Bacteria</taxon>
        <taxon>Pseudomonadati</taxon>
        <taxon>Pseudomonadota</taxon>
        <taxon>Betaproteobacteria</taxon>
        <taxon>Burkholderiales</taxon>
        <taxon>Alcaligenaceae</taxon>
        <taxon>Eoetvoesiella</taxon>
    </lineage>
</organism>
<accession>A0A366HEY4</accession>
<gene>
    <name evidence="8" type="ORF">DFR37_1032</name>
</gene>
<evidence type="ECO:0000256" key="2">
    <source>
        <dbReference type="ARBA" id="ARBA00022475"/>
    </source>
</evidence>
<dbReference type="AlphaFoldDB" id="A0A366HEY4"/>
<dbReference type="PANTHER" id="PTHR42709:SF6">
    <property type="entry name" value="UNDECAPRENYL PHOSPHATE TRANSPORTER A"/>
    <property type="match status" value="1"/>
</dbReference>
<feature type="transmembrane region" description="Helical" evidence="6">
    <location>
        <begin position="155"/>
        <end position="177"/>
    </location>
</feature>
<dbReference type="PROSITE" id="PS50206">
    <property type="entry name" value="RHODANESE_3"/>
    <property type="match status" value="1"/>
</dbReference>
<evidence type="ECO:0000256" key="3">
    <source>
        <dbReference type="ARBA" id="ARBA00022692"/>
    </source>
</evidence>
<evidence type="ECO:0000313" key="8">
    <source>
        <dbReference type="EMBL" id="RBP40664.1"/>
    </source>
</evidence>
<dbReference type="Proteomes" id="UP000253628">
    <property type="component" value="Unassembled WGS sequence"/>
</dbReference>
<dbReference type="SUPFAM" id="SSF52821">
    <property type="entry name" value="Rhodanese/Cell cycle control phosphatase"/>
    <property type="match status" value="1"/>
</dbReference>
<dbReference type="RefSeq" id="WP_211317226.1">
    <property type="nucleotide sequence ID" value="NZ_JACCEU010000004.1"/>
</dbReference>
<sequence length="336" mass="36634">MHRQAIQVNDRRNVYNSQNMDFFFNLVSEHGLWAVFAGVFIEQVGAPIPALPFLLVAGMDAIDNSLYGVMALVVASVASMLADLLWFLAGRRHGRRMLSLLCKIAISPDSCVRQSELSFAKHGVATLVISKFVPGISTLAPPMAGAMGMSTTSFVIFNLAGSVLWAGCGLMLGILFHEQIQNVLIYLDNLGGSALVVIGALLGLYIGFRVWRRLRLSRLKSRLSLVQPAELAQMLENNTPMFLLDVRQGGAEGGLVDRIQGARNIDLGLLAKHASLPEWKDETDVIVYCACPNDASAVKAAYVLRRRGIKARVLNGGMDGWIQSGFALEHIKAERL</sequence>
<keyword evidence="3 6" id="KW-0812">Transmembrane</keyword>
<evidence type="ECO:0000256" key="6">
    <source>
        <dbReference type="SAM" id="Phobius"/>
    </source>
</evidence>
<dbReference type="CDD" id="cd00158">
    <property type="entry name" value="RHOD"/>
    <property type="match status" value="1"/>
</dbReference>
<keyword evidence="5 6" id="KW-0472">Membrane</keyword>
<name>A0A366HEY4_9BURK</name>
<protein>
    <submittedName>
        <fullName evidence="8">Membrane protein DedA with SNARE-associated domain</fullName>
    </submittedName>
</protein>
<evidence type="ECO:0000256" key="4">
    <source>
        <dbReference type="ARBA" id="ARBA00022989"/>
    </source>
</evidence>
<feature type="transmembrane region" description="Helical" evidence="6">
    <location>
        <begin position="183"/>
        <end position="208"/>
    </location>
</feature>
<dbReference type="InterPro" id="IPR032816">
    <property type="entry name" value="VTT_dom"/>
</dbReference>
<keyword evidence="4 6" id="KW-1133">Transmembrane helix</keyword>
<dbReference type="InterPro" id="IPR001763">
    <property type="entry name" value="Rhodanese-like_dom"/>
</dbReference>
<feature type="transmembrane region" description="Helical" evidence="6">
    <location>
        <begin position="21"/>
        <end position="46"/>
    </location>
</feature>
<evidence type="ECO:0000256" key="1">
    <source>
        <dbReference type="ARBA" id="ARBA00004651"/>
    </source>
</evidence>
<feature type="domain" description="Rhodanese" evidence="7">
    <location>
        <begin position="243"/>
        <end position="330"/>
    </location>
</feature>
<comment type="subcellular location">
    <subcellularLocation>
        <location evidence="1">Cell membrane</location>
        <topology evidence="1">Multi-pass membrane protein</topology>
    </subcellularLocation>
</comment>
<comment type="caution">
    <text evidence="8">The sequence shown here is derived from an EMBL/GenBank/DDBJ whole genome shotgun (WGS) entry which is preliminary data.</text>
</comment>
<dbReference type="PANTHER" id="PTHR42709">
    <property type="entry name" value="ALKALINE PHOSPHATASE LIKE PROTEIN"/>
    <property type="match status" value="1"/>
</dbReference>
<keyword evidence="2" id="KW-1003">Cell membrane</keyword>
<dbReference type="EMBL" id="QNRQ01000003">
    <property type="protein sequence ID" value="RBP40664.1"/>
    <property type="molecule type" value="Genomic_DNA"/>
</dbReference>
<dbReference type="InterPro" id="IPR036873">
    <property type="entry name" value="Rhodanese-like_dom_sf"/>
</dbReference>
<dbReference type="Gene3D" id="3.40.250.10">
    <property type="entry name" value="Rhodanese-like domain"/>
    <property type="match status" value="1"/>
</dbReference>
<dbReference type="Pfam" id="PF09335">
    <property type="entry name" value="VTT_dom"/>
    <property type="match status" value="1"/>
</dbReference>
<keyword evidence="9" id="KW-1185">Reference proteome</keyword>
<evidence type="ECO:0000256" key="5">
    <source>
        <dbReference type="ARBA" id="ARBA00023136"/>
    </source>
</evidence>
<dbReference type="SMART" id="SM00450">
    <property type="entry name" value="RHOD"/>
    <property type="match status" value="1"/>
</dbReference>
<proteinExistence type="predicted"/>
<feature type="transmembrane region" description="Helical" evidence="6">
    <location>
        <begin position="66"/>
        <end position="89"/>
    </location>
</feature>
<dbReference type="GO" id="GO:0005886">
    <property type="term" value="C:plasma membrane"/>
    <property type="evidence" value="ECO:0007669"/>
    <property type="project" value="UniProtKB-SubCell"/>
</dbReference>